<name>A0A2S5R8J4_9PROT</name>
<keyword evidence="7" id="KW-1185">Reference proteome</keyword>
<dbReference type="EMBL" id="PHHC01000087">
    <property type="protein sequence ID" value="PPE03620.1"/>
    <property type="molecule type" value="Genomic_DNA"/>
</dbReference>
<protein>
    <submittedName>
        <fullName evidence="6">Ribonuclease P</fullName>
    </submittedName>
</protein>
<dbReference type="AlphaFoldDB" id="A0A2S5R8J4"/>
<evidence type="ECO:0000256" key="2">
    <source>
        <dbReference type="ARBA" id="ARBA00022722"/>
    </source>
</evidence>
<keyword evidence="3" id="KW-0255">Endonuclease</keyword>
<dbReference type="Pfam" id="PF00825">
    <property type="entry name" value="Ribonuclease_P"/>
    <property type="match status" value="1"/>
</dbReference>
<evidence type="ECO:0000256" key="1">
    <source>
        <dbReference type="ARBA" id="ARBA00022694"/>
    </source>
</evidence>
<sequence length="128" mass="14997">MRLEPLSRKNLVSFQKSSQVSKFGKERDLGLVFRWMLGEESVKFGVVISKRLGFSSVARHKIKRRIRHCFFLVNSLIQYPINVVCIVRNQSVIFLRFSDLIILFENFFRSILSVPFKTQISRQGDVNE</sequence>
<accession>A0A2S5R8J4</accession>
<keyword evidence="2" id="KW-0540">Nuclease</keyword>
<gene>
    <name evidence="6" type="ORF">HCUR_00930</name>
</gene>
<dbReference type="RefSeq" id="WP_104206941.1">
    <property type="nucleotide sequence ID" value="NZ_PHHC01000087.1"/>
</dbReference>
<keyword evidence="4" id="KW-0378">Hydrolase</keyword>
<evidence type="ECO:0000256" key="4">
    <source>
        <dbReference type="ARBA" id="ARBA00022801"/>
    </source>
</evidence>
<evidence type="ECO:0000313" key="7">
    <source>
        <dbReference type="Proteomes" id="UP000239425"/>
    </source>
</evidence>
<dbReference type="GO" id="GO:0000049">
    <property type="term" value="F:tRNA binding"/>
    <property type="evidence" value="ECO:0007669"/>
    <property type="project" value="InterPro"/>
</dbReference>
<dbReference type="Proteomes" id="UP000239425">
    <property type="component" value="Unassembled WGS sequence"/>
</dbReference>
<dbReference type="InterPro" id="IPR020568">
    <property type="entry name" value="Ribosomal_Su5_D2-typ_SF"/>
</dbReference>
<keyword evidence="5" id="KW-0694">RNA-binding</keyword>
<proteinExistence type="predicted"/>
<keyword evidence="1" id="KW-0819">tRNA processing</keyword>
<dbReference type="InterPro" id="IPR000100">
    <property type="entry name" value="RNase_P"/>
</dbReference>
<dbReference type="Gene3D" id="3.30.230.10">
    <property type="match status" value="1"/>
</dbReference>
<evidence type="ECO:0000313" key="6">
    <source>
        <dbReference type="EMBL" id="PPE03620.1"/>
    </source>
</evidence>
<organism evidence="6 7">
    <name type="scientific">Holospora curviuscula</name>
    <dbReference type="NCBI Taxonomy" id="1082868"/>
    <lineage>
        <taxon>Bacteria</taxon>
        <taxon>Pseudomonadati</taxon>
        <taxon>Pseudomonadota</taxon>
        <taxon>Alphaproteobacteria</taxon>
        <taxon>Holosporales</taxon>
        <taxon>Holosporaceae</taxon>
        <taxon>Holospora</taxon>
    </lineage>
</organism>
<dbReference type="GO" id="GO:0004526">
    <property type="term" value="F:ribonuclease P activity"/>
    <property type="evidence" value="ECO:0007669"/>
    <property type="project" value="InterPro"/>
</dbReference>
<dbReference type="GO" id="GO:0008033">
    <property type="term" value="P:tRNA processing"/>
    <property type="evidence" value="ECO:0007669"/>
    <property type="project" value="UniProtKB-KW"/>
</dbReference>
<dbReference type="SUPFAM" id="SSF54211">
    <property type="entry name" value="Ribosomal protein S5 domain 2-like"/>
    <property type="match status" value="1"/>
</dbReference>
<evidence type="ECO:0000256" key="3">
    <source>
        <dbReference type="ARBA" id="ARBA00022759"/>
    </source>
</evidence>
<reference evidence="6 7" key="1">
    <citation type="submission" date="2017-11" db="EMBL/GenBank/DDBJ databases">
        <title>Comparative genomic analysis of Holospora spp., intranuclear symbionts of paramecia.</title>
        <authorList>
            <person name="Garushyants S.K."/>
            <person name="Beliavskaya A."/>
            <person name="Malko D.B."/>
            <person name="Logacheva M.D."/>
            <person name="Rautian M.S."/>
            <person name="Gelfand M.S."/>
        </authorList>
    </citation>
    <scope>NUCLEOTIDE SEQUENCE [LARGE SCALE GENOMIC DNA]</scope>
    <source>
        <strain evidence="7">02AZ16</strain>
    </source>
</reference>
<dbReference type="InterPro" id="IPR014721">
    <property type="entry name" value="Ribsml_uS5_D2-typ_fold_subgr"/>
</dbReference>
<evidence type="ECO:0000256" key="5">
    <source>
        <dbReference type="ARBA" id="ARBA00022884"/>
    </source>
</evidence>
<comment type="caution">
    <text evidence="6">The sequence shown here is derived from an EMBL/GenBank/DDBJ whole genome shotgun (WGS) entry which is preliminary data.</text>
</comment>